<gene>
    <name evidence="1" type="ORF">PROH_10995</name>
</gene>
<proteinExistence type="predicted"/>
<dbReference type="AlphaFoldDB" id="A0A0M2Q0P8"/>
<name>A0A0M2Q0P8_PROHO</name>
<comment type="caution">
    <text evidence="1">The sequence shown here is derived from an EMBL/GenBank/DDBJ whole genome shotgun (WGS) entry which is preliminary data.</text>
</comment>
<reference evidence="1" key="1">
    <citation type="submission" date="2012-04" db="EMBL/GenBank/DDBJ databases">
        <authorList>
            <person name="Borisov I.G."/>
            <person name="Ivanikova N.V."/>
            <person name="Pinevich A.V."/>
        </authorList>
    </citation>
    <scope>NUCLEOTIDE SEQUENCE</scope>
    <source>
        <strain evidence="1">CALU 1027</strain>
    </source>
</reference>
<sequence length="145" mass="16001">MFSLTDSLPCDRPVLDDLACDRPVCDRHDRSNPWATLRFRRAQNRKGWVLLGIPTTLYPQVLHRLLEAKAQCMAKHCHGSFVNLLFEAPPTLAVTLALTFPAPPGWDPLVINEGGDRILAGKAATSAPKARSQGVDPWFREAMGA</sequence>
<dbReference type="Proteomes" id="UP000034681">
    <property type="component" value="Unassembled WGS sequence"/>
</dbReference>
<organism evidence="1 2">
    <name type="scientific">Prochlorothrix hollandica PCC 9006 = CALU 1027</name>
    <dbReference type="NCBI Taxonomy" id="317619"/>
    <lineage>
        <taxon>Bacteria</taxon>
        <taxon>Bacillati</taxon>
        <taxon>Cyanobacteriota</taxon>
        <taxon>Cyanophyceae</taxon>
        <taxon>Prochlorotrichales</taxon>
        <taxon>Prochlorotrichaceae</taxon>
        <taxon>Prochlorothrix</taxon>
    </lineage>
</organism>
<protein>
    <submittedName>
        <fullName evidence="1">Uncharacterized protein</fullName>
    </submittedName>
</protein>
<evidence type="ECO:0000313" key="2">
    <source>
        <dbReference type="Proteomes" id="UP000034681"/>
    </source>
</evidence>
<evidence type="ECO:0000313" key="1">
    <source>
        <dbReference type="EMBL" id="KKJ00217.1"/>
    </source>
</evidence>
<dbReference type="eggNOG" id="ENOG50349AZ">
    <property type="taxonomic scope" value="Bacteria"/>
</dbReference>
<dbReference type="EMBL" id="AJTX02000004">
    <property type="protein sequence ID" value="KKJ00217.1"/>
    <property type="molecule type" value="Genomic_DNA"/>
</dbReference>
<accession>A0A0M2Q0P8</accession>
<keyword evidence="2" id="KW-1185">Reference proteome</keyword>
<dbReference type="OrthoDB" id="573417at2"/>